<keyword evidence="4 7" id="KW-0812">Transmembrane</keyword>
<accession>A0A9K3LEB8</accession>
<keyword evidence="6 7" id="KW-0472">Membrane</keyword>
<evidence type="ECO:0000256" key="5">
    <source>
        <dbReference type="ARBA" id="ARBA00022989"/>
    </source>
</evidence>
<feature type="transmembrane region" description="Helical" evidence="8">
    <location>
        <begin position="41"/>
        <end position="62"/>
    </location>
</feature>
<dbReference type="Pfam" id="PF01758">
    <property type="entry name" value="SBF"/>
    <property type="match status" value="1"/>
</dbReference>
<feature type="transmembrane region" description="Helical" evidence="8">
    <location>
        <begin position="74"/>
        <end position="102"/>
    </location>
</feature>
<keyword evidence="3 7" id="KW-1003">Cell membrane</keyword>
<dbReference type="GO" id="GO:0015104">
    <property type="term" value="F:antimonite transmembrane transporter activity"/>
    <property type="evidence" value="ECO:0007669"/>
    <property type="project" value="TreeGrafter"/>
</dbReference>
<feature type="transmembrane region" description="Helical" evidence="8">
    <location>
        <begin position="284"/>
        <end position="303"/>
    </location>
</feature>
<evidence type="ECO:0000313" key="9">
    <source>
        <dbReference type="EMBL" id="KAG7359451.1"/>
    </source>
</evidence>
<comment type="similarity">
    <text evidence="7">Belongs to the arsenical resistance-3 (ACR3) (TC 2.A.59) family.</text>
</comment>
<keyword evidence="2 7" id="KW-0813">Transport</keyword>
<feature type="transmembrane region" description="Helical" evidence="8">
    <location>
        <begin position="248"/>
        <end position="272"/>
    </location>
</feature>
<reference evidence="9" key="2">
    <citation type="submission" date="2021-04" db="EMBL/GenBank/DDBJ databases">
        <authorList>
            <person name="Podell S."/>
        </authorList>
    </citation>
    <scope>NUCLEOTIDE SEQUENCE</scope>
    <source>
        <strain evidence="9">Hildebrandi</strain>
    </source>
</reference>
<feature type="transmembrane region" description="Helical" evidence="8">
    <location>
        <begin position="223"/>
        <end position="242"/>
    </location>
</feature>
<reference evidence="9" key="1">
    <citation type="journal article" date="2021" name="Sci. Rep.">
        <title>Diploid genomic architecture of Nitzschia inconspicua, an elite biomass production diatom.</title>
        <authorList>
            <person name="Oliver A."/>
            <person name="Podell S."/>
            <person name="Pinowska A."/>
            <person name="Traller J.C."/>
            <person name="Smith S.R."/>
            <person name="McClure R."/>
            <person name="Beliaev A."/>
            <person name="Bohutskyi P."/>
            <person name="Hill E.A."/>
            <person name="Rabines A."/>
            <person name="Zheng H."/>
            <person name="Allen L.Z."/>
            <person name="Kuo A."/>
            <person name="Grigoriev I.V."/>
            <person name="Allen A.E."/>
            <person name="Hazlebeck D."/>
            <person name="Allen E.E."/>
        </authorList>
    </citation>
    <scope>NUCLEOTIDE SEQUENCE</scope>
    <source>
        <strain evidence="9">Hildebrandi</strain>
    </source>
</reference>
<dbReference type="OrthoDB" id="187348at2759"/>
<feature type="transmembrane region" description="Helical" evidence="8">
    <location>
        <begin position="174"/>
        <end position="202"/>
    </location>
</feature>
<organism evidence="9 10">
    <name type="scientific">Nitzschia inconspicua</name>
    <dbReference type="NCBI Taxonomy" id="303405"/>
    <lineage>
        <taxon>Eukaryota</taxon>
        <taxon>Sar</taxon>
        <taxon>Stramenopiles</taxon>
        <taxon>Ochrophyta</taxon>
        <taxon>Bacillariophyta</taxon>
        <taxon>Bacillariophyceae</taxon>
        <taxon>Bacillariophycidae</taxon>
        <taxon>Bacillariales</taxon>
        <taxon>Bacillariaceae</taxon>
        <taxon>Nitzschia</taxon>
    </lineage>
</organism>
<keyword evidence="10" id="KW-1185">Reference proteome</keyword>
<protein>
    <submittedName>
        <fullName evidence="9">Arsenic transporter</fullName>
    </submittedName>
</protein>
<dbReference type="GO" id="GO:0015105">
    <property type="term" value="F:arsenite transmembrane transporter activity"/>
    <property type="evidence" value="ECO:0007669"/>
    <property type="project" value="TreeGrafter"/>
</dbReference>
<dbReference type="PIRSF" id="PIRSF005508">
    <property type="entry name" value="Acr3"/>
    <property type="match status" value="1"/>
</dbReference>
<evidence type="ECO:0000256" key="7">
    <source>
        <dbReference type="PIRNR" id="PIRNR005508"/>
    </source>
</evidence>
<dbReference type="GO" id="GO:0015297">
    <property type="term" value="F:antiporter activity"/>
    <property type="evidence" value="ECO:0007669"/>
    <property type="project" value="InterPro"/>
</dbReference>
<sequence length="354" mass="39197">MDIFAKYLTVWVGLAMILGTAIGALVPSIPQALERATVSNVWIPGSVLVWLMVYPMMLEVRWSAIKKIHTNPRGLLLTTFINWTVQPFVMYGPAVLFFQVVFGGLLDSQIQSEFIAGAVILGGSPCTAMVFVWSKLAGGDPNYTLVQVILNDIILLFLYAPTTKLLLNISDIPLPWATVFLSVFLFVVVPFAGGMITHFVVFRQRNGEELMRRIQKFLQPISEMSLILLVVFIFISQAEVIVDSPIDVLLIMVPLLLQTCFVFVLTYSMAYFFCLHHDVAGPAAFIGSSNFFELAVALALTVYGPQSGAVLVTVVGVLVEVPVMLLEVAVVNRTKARYERRLADDNCRCHKTNS</sequence>
<dbReference type="InterPro" id="IPR004706">
    <property type="entry name" value="Arsenical-R_Acr3"/>
</dbReference>
<evidence type="ECO:0000256" key="6">
    <source>
        <dbReference type="ARBA" id="ARBA00023136"/>
    </source>
</evidence>
<dbReference type="GO" id="GO:0005886">
    <property type="term" value="C:plasma membrane"/>
    <property type="evidence" value="ECO:0007669"/>
    <property type="project" value="UniProtKB-SubCell"/>
</dbReference>
<evidence type="ECO:0000256" key="3">
    <source>
        <dbReference type="ARBA" id="ARBA00022475"/>
    </source>
</evidence>
<dbReference type="PANTHER" id="PTHR43057">
    <property type="entry name" value="ARSENITE EFFLUX TRANSPORTER"/>
    <property type="match status" value="1"/>
</dbReference>
<feature type="transmembrane region" description="Helical" evidence="8">
    <location>
        <begin position="114"/>
        <end position="133"/>
    </location>
</feature>
<dbReference type="EMBL" id="JAGRRH010000013">
    <property type="protein sequence ID" value="KAG7359451.1"/>
    <property type="molecule type" value="Genomic_DNA"/>
</dbReference>
<dbReference type="InterPro" id="IPR002657">
    <property type="entry name" value="BilAc:Na_symport/Acr3"/>
</dbReference>
<comment type="caution">
    <text evidence="9">The sequence shown here is derived from an EMBL/GenBank/DDBJ whole genome shotgun (WGS) entry which is preliminary data.</text>
</comment>
<evidence type="ECO:0000256" key="1">
    <source>
        <dbReference type="ARBA" id="ARBA00004651"/>
    </source>
</evidence>
<feature type="transmembrane region" description="Helical" evidence="8">
    <location>
        <begin position="145"/>
        <end position="162"/>
    </location>
</feature>
<feature type="transmembrane region" description="Helical" evidence="8">
    <location>
        <begin position="309"/>
        <end position="331"/>
    </location>
</feature>
<name>A0A9K3LEB8_9STRA</name>
<dbReference type="Proteomes" id="UP000693970">
    <property type="component" value="Unassembled WGS sequence"/>
</dbReference>
<dbReference type="NCBIfam" id="TIGR00832">
    <property type="entry name" value="acr3"/>
    <property type="match status" value="1"/>
</dbReference>
<dbReference type="PANTHER" id="PTHR43057:SF1">
    <property type="entry name" value="ARSENICAL-RESISTANCE PROTEIN 3"/>
    <property type="match status" value="1"/>
</dbReference>
<comment type="subcellular location">
    <subcellularLocation>
        <location evidence="1 7">Cell membrane</location>
        <topology evidence="1 7">Multi-pass membrane protein</topology>
    </subcellularLocation>
</comment>
<dbReference type="AlphaFoldDB" id="A0A9K3LEB8"/>
<evidence type="ECO:0000256" key="8">
    <source>
        <dbReference type="SAM" id="Phobius"/>
    </source>
</evidence>
<proteinExistence type="inferred from homology"/>
<evidence type="ECO:0000313" key="10">
    <source>
        <dbReference type="Proteomes" id="UP000693970"/>
    </source>
</evidence>
<feature type="transmembrane region" description="Helical" evidence="8">
    <location>
        <begin position="7"/>
        <end position="29"/>
    </location>
</feature>
<evidence type="ECO:0000256" key="4">
    <source>
        <dbReference type="ARBA" id="ARBA00022692"/>
    </source>
</evidence>
<gene>
    <name evidence="9" type="ORF">IV203_034549</name>
</gene>
<evidence type="ECO:0000256" key="2">
    <source>
        <dbReference type="ARBA" id="ARBA00022448"/>
    </source>
</evidence>
<keyword evidence="5 7" id="KW-1133">Transmembrane helix</keyword>